<dbReference type="EMBL" id="CP012154">
    <property type="protein sequence ID" value="AKS43231.1"/>
    <property type="molecule type" value="Genomic_DNA"/>
</dbReference>
<dbReference type="AlphaFoldDB" id="A0A0K0Y040"/>
<reference evidence="1 2" key="1">
    <citation type="submission" date="2015-07" db="EMBL/GenBank/DDBJ databases">
        <authorList>
            <person name="Noorani M."/>
        </authorList>
    </citation>
    <scope>NUCLEOTIDE SEQUENCE [LARGE SCALE GENOMIC DNA]</scope>
    <source>
        <strain evidence="1 2">KCTC 42284</strain>
    </source>
</reference>
<dbReference type="PANTHER" id="PTHR11799:SF12">
    <property type="entry name" value="PARAOXONASE-RELATED"/>
    <property type="match status" value="1"/>
</dbReference>
<protein>
    <submittedName>
        <fullName evidence="1">Uncharacterized protein</fullName>
    </submittedName>
</protein>
<dbReference type="Proteomes" id="UP000066624">
    <property type="component" value="Chromosome"/>
</dbReference>
<dbReference type="STRING" id="1579979.WM2015_2874"/>
<accession>A0A0K0Y040</accession>
<dbReference type="Gene3D" id="2.120.10.30">
    <property type="entry name" value="TolB, C-terminal domain"/>
    <property type="match status" value="1"/>
</dbReference>
<sequence length="353" mass="37691">MSRFVLLASAFWFITLPAFGSEDDCSAVGDIDFVCGPVNAEDLVHVPDSRWIIASRAIPNGSLALIDTETRSWGVADLLAPALDAERYPDCTEPPIAEAFASHGLSLRRLDDGTLTLAVVGHGARESIEIYAVDLSAAKPMLEWRGCILTPGALAANSVSLASDGSLLATIPLDAGRTIPEAITGAATGAVYAWAPGDAGMTRLEGTELPYPNGIEIAEDGQHFYVVTSGGGQFIEFANTRPVAERRRSDRLDFVPDNLRRAPDGRMLTAGLVASDEVCGDVWDGEVFDLAAFAACPRPFVVRAIDPETFDGEDLLRGPRIETFSNLTIGIVIGESIWMGTFAGDRVALFEMD</sequence>
<evidence type="ECO:0000313" key="2">
    <source>
        <dbReference type="Proteomes" id="UP000066624"/>
    </source>
</evidence>
<dbReference type="PANTHER" id="PTHR11799">
    <property type="entry name" value="PARAOXONASE"/>
    <property type="match status" value="1"/>
</dbReference>
<dbReference type="InterPro" id="IPR011042">
    <property type="entry name" value="6-blade_b-propeller_TolB-like"/>
</dbReference>
<keyword evidence="2" id="KW-1185">Reference proteome</keyword>
<dbReference type="OrthoDB" id="1158171at2"/>
<dbReference type="RefSeq" id="WP_049726733.1">
    <property type="nucleotide sequence ID" value="NZ_CP012154.1"/>
</dbReference>
<name>A0A0K0Y040_9GAMM</name>
<gene>
    <name evidence="1" type="ORF">WM2015_2874</name>
</gene>
<proteinExistence type="predicted"/>
<dbReference type="SUPFAM" id="SSF63829">
    <property type="entry name" value="Calcium-dependent phosphotriesterase"/>
    <property type="match status" value="1"/>
</dbReference>
<organism evidence="1 2">
    <name type="scientific">Wenzhouxiangella marina</name>
    <dbReference type="NCBI Taxonomy" id="1579979"/>
    <lineage>
        <taxon>Bacteria</taxon>
        <taxon>Pseudomonadati</taxon>
        <taxon>Pseudomonadota</taxon>
        <taxon>Gammaproteobacteria</taxon>
        <taxon>Chromatiales</taxon>
        <taxon>Wenzhouxiangellaceae</taxon>
        <taxon>Wenzhouxiangella</taxon>
    </lineage>
</organism>
<evidence type="ECO:0000313" key="1">
    <source>
        <dbReference type="EMBL" id="AKS43231.1"/>
    </source>
</evidence>
<dbReference type="KEGG" id="wma:WM2015_2874"/>
<dbReference type="InterPro" id="IPR051288">
    <property type="entry name" value="Serum_paraoxonase/arylesterase"/>
</dbReference>